<dbReference type="EMBL" id="CAADFQ010000059">
    <property type="protein sequence ID" value="VFK34038.1"/>
    <property type="molecule type" value="Genomic_DNA"/>
</dbReference>
<proteinExistence type="predicted"/>
<gene>
    <name evidence="1" type="ORF">BECKMB1821G_GA0114241_106013</name>
    <name evidence="3" type="ORF">BECKMB1821H_GA0114242_104613</name>
    <name evidence="2" type="ORF">BECKMB1821I_GA0114274_105914</name>
</gene>
<evidence type="ECO:0000313" key="1">
    <source>
        <dbReference type="EMBL" id="VFK30179.1"/>
    </source>
</evidence>
<reference evidence="1" key="1">
    <citation type="submission" date="2019-02" db="EMBL/GenBank/DDBJ databases">
        <authorList>
            <person name="Gruber-Vodicka R. H."/>
            <person name="Seah K. B. B."/>
        </authorList>
    </citation>
    <scope>NUCLEOTIDE SEQUENCE</scope>
    <source>
        <strain evidence="1">BECK_BZ197</strain>
        <strain evidence="3">BECK_BZ198</strain>
        <strain evidence="2">BECK_BZ199</strain>
    </source>
</reference>
<accession>A0A450XLS5</accession>
<name>A0A450XLS5_9GAMM</name>
<organism evidence="1">
    <name type="scientific">Candidatus Kentrum sp. MB</name>
    <dbReference type="NCBI Taxonomy" id="2138164"/>
    <lineage>
        <taxon>Bacteria</taxon>
        <taxon>Pseudomonadati</taxon>
        <taxon>Pseudomonadota</taxon>
        <taxon>Gammaproteobacteria</taxon>
        <taxon>Candidatus Kentrum</taxon>
    </lineage>
</organism>
<dbReference type="AlphaFoldDB" id="A0A450XLS5"/>
<dbReference type="EMBL" id="CAADGH010000046">
    <property type="protein sequence ID" value="VFK76209.1"/>
    <property type="molecule type" value="Genomic_DNA"/>
</dbReference>
<sequence>MGILHGLPQPGKPGTEKVDNEVSLFEFREFLIVLSRIFRESDEYNAIYPEVIKSLSWTSIEFSTP</sequence>
<evidence type="ECO:0000313" key="2">
    <source>
        <dbReference type="EMBL" id="VFK34038.1"/>
    </source>
</evidence>
<dbReference type="EMBL" id="CAADFO010000060">
    <property type="protein sequence ID" value="VFK30179.1"/>
    <property type="molecule type" value="Genomic_DNA"/>
</dbReference>
<evidence type="ECO:0000313" key="3">
    <source>
        <dbReference type="EMBL" id="VFK76209.1"/>
    </source>
</evidence>
<protein>
    <submittedName>
        <fullName evidence="1">Uncharacterized protein</fullName>
    </submittedName>
</protein>